<gene>
    <name evidence="1" type="ORF">SPACI_055150</name>
</gene>
<organism evidence="1 2">
    <name type="scientific">Sporomusa acidovorans (strain ATCC 49682 / DSM 3132 / Mol)</name>
    <dbReference type="NCBI Taxonomy" id="1123286"/>
    <lineage>
        <taxon>Bacteria</taxon>
        <taxon>Bacillati</taxon>
        <taxon>Bacillota</taxon>
        <taxon>Negativicutes</taxon>
        <taxon>Selenomonadales</taxon>
        <taxon>Sporomusaceae</taxon>
        <taxon>Sporomusa</taxon>
    </lineage>
</organism>
<name>A0ABZ3JAU4_SPOA4</name>
<dbReference type="Proteomes" id="UP000216052">
    <property type="component" value="Chromosome"/>
</dbReference>
<protein>
    <submittedName>
        <fullName evidence="1">Uncharacterized protein</fullName>
    </submittedName>
</protein>
<dbReference type="RefSeq" id="WP_169717076.1">
    <property type="nucleotide sequence ID" value="NZ_CP155571.1"/>
</dbReference>
<dbReference type="EMBL" id="CP155571">
    <property type="protein sequence ID" value="XFO75395.1"/>
    <property type="molecule type" value="Genomic_DNA"/>
</dbReference>
<evidence type="ECO:0000313" key="2">
    <source>
        <dbReference type="Proteomes" id="UP000216052"/>
    </source>
</evidence>
<keyword evidence="2" id="KW-1185">Reference proteome</keyword>
<reference evidence="1" key="1">
    <citation type="submission" date="2024-05" db="EMBL/GenBank/DDBJ databases">
        <title>Isolation and characterization of Sporomusa carbonis sp. nov., a carboxydotrophic hydrogenogen in the genus of Sporomusa isolated from a charcoal burning pile.</title>
        <authorList>
            <person name="Boeer T."/>
            <person name="Rosenbaum F."/>
            <person name="Eysell L."/>
            <person name="Mueller V."/>
            <person name="Daniel R."/>
            <person name="Poehlein A."/>
        </authorList>
    </citation>
    <scope>NUCLEOTIDE SEQUENCE [LARGE SCALE GENOMIC DNA]</scope>
    <source>
        <strain evidence="1">DSM 3132</strain>
    </source>
</reference>
<sequence>MITKIMPVYRMEFVSRDQRDATTGARRKPQQKITFKEVFSQALSGVKKR</sequence>
<evidence type="ECO:0000313" key="1">
    <source>
        <dbReference type="EMBL" id="XFO75395.1"/>
    </source>
</evidence>
<accession>A0ABZ3JAU4</accession>
<proteinExistence type="predicted"/>